<dbReference type="EMBL" id="CAUYUJ010008950">
    <property type="protein sequence ID" value="CAK0825457.1"/>
    <property type="molecule type" value="Genomic_DNA"/>
</dbReference>
<dbReference type="Pfam" id="PF13202">
    <property type="entry name" value="EF-hand_5"/>
    <property type="match status" value="1"/>
</dbReference>
<dbReference type="Pfam" id="PF00069">
    <property type="entry name" value="Pkinase"/>
    <property type="match status" value="1"/>
</dbReference>
<dbReference type="InterPro" id="IPR011992">
    <property type="entry name" value="EF-hand-dom_pair"/>
</dbReference>
<dbReference type="SUPFAM" id="SSF56112">
    <property type="entry name" value="Protein kinase-like (PK-like)"/>
    <property type="match status" value="1"/>
</dbReference>
<feature type="region of interest" description="Disordered" evidence="10">
    <location>
        <begin position="751"/>
        <end position="792"/>
    </location>
</feature>
<evidence type="ECO:0000256" key="1">
    <source>
        <dbReference type="ARBA" id="ARBA00001946"/>
    </source>
</evidence>
<comment type="caution">
    <text evidence="14">The sequence shown here is derived from an EMBL/GenBank/DDBJ whole genome shotgun (WGS) entry which is preliminary data.</text>
</comment>
<dbReference type="PROSITE" id="PS50011">
    <property type="entry name" value="PROTEIN_KINASE_DOM"/>
    <property type="match status" value="1"/>
</dbReference>
<organism evidence="14 16">
    <name type="scientific">Prorocentrum cordatum</name>
    <dbReference type="NCBI Taxonomy" id="2364126"/>
    <lineage>
        <taxon>Eukaryota</taxon>
        <taxon>Sar</taxon>
        <taxon>Alveolata</taxon>
        <taxon>Dinophyceae</taxon>
        <taxon>Prorocentrales</taxon>
        <taxon>Prorocentraceae</taxon>
        <taxon>Prorocentrum</taxon>
    </lineage>
</organism>
<dbReference type="PROSITE" id="PS00108">
    <property type="entry name" value="PROTEIN_KINASE_ST"/>
    <property type="match status" value="1"/>
</dbReference>
<keyword evidence="3" id="KW-0808">Transferase</keyword>
<evidence type="ECO:0000256" key="2">
    <source>
        <dbReference type="ARBA" id="ARBA00022527"/>
    </source>
</evidence>
<feature type="region of interest" description="Disordered" evidence="10">
    <location>
        <begin position="560"/>
        <end position="581"/>
    </location>
</feature>
<feature type="compositionally biased region" description="Basic residues" evidence="10">
    <location>
        <begin position="773"/>
        <end position="783"/>
    </location>
</feature>
<evidence type="ECO:0000256" key="9">
    <source>
        <dbReference type="PROSITE-ProRule" id="PRU10141"/>
    </source>
</evidence>
<feature type="domain" description="WW" evidence="12">
    <location>
        <begin position="202"/>
        <end position="235"/>
    </location>
</feature>
<keyword evidence="2" id="KW-0723">Serine/threonine-protein kinase</keyword>
<dbReference type="InterPro" id="IPR018247">
    <property type="entry name" value="EF_Hand_1_Ca_BS"/>
</dbReference>
<gene>
    <name evidence="14" type="ORF">PCOR1329_LOCUS25580</name>
    <name evidence="15" type="ORF">PCOR1329_LOCUS37582</name>
</gene>
<dbReference type="InterPro" id="IPR011009">
    <property type="entry name" value="Kinase-like_dom_sf"/>
</dbReference>
<feature type="domain" description="Protein kinase" evidence="11">
    <location>
        <begin position="276"/>
        <end position="558"/>
    </location>
</feature>
<evidence type="ECO:0000313" key="14">
    <source>
        <dbReference type="EMBL" id="CAK0825457.1"/>
    </source>
</evidence>
<feature type="region of interest" description="Disordered" evidence="10">
    <location>
        <begin position="1"/>
        <end position="60"/>
    </location>
</feature>
<feature type="non-terminal residue" evidence="14">
    <location>
        <position position="1"/>
    </location>
</feature>
<evidence type="ECO:0000256" key="3">
    <source>
        <dbReference type="ARBA" id="ARBA00022679"/>
    </source>
</evidence>
<dbReference type="SUPFAM" id="SSF47473">
    <property type="entry name" value="EF-hand"/>
    <property type="match status" value="1"/>
</dbReference>
<dbReference type="Gene3D" id="1.10.510.10">
    <property type="entry name" value="Transferase(Phosphotransferase) domain 1"/>
    <property type="match status" value="1"/>
</dbReference>
<dbReference type="InterPro" id="IPR001202">
    <property type="entry name" value="WW_dom"/>
</dbReference>
<dbReference type="InterPro" id="IPR008271">
    <property type="entry name" value="Ser/Thr_kinase_AS"/>
</dbReference>
<dbReference type="PROSITE" id="PS00018">
    <property type="entry name" value="EF_HAND_1"/>
    <property type="match status" value="1"/>
</dbReference>
<evidence type="ECO:0000259" key="11">
    <source>
        <dbReference type="PROSITE" id="PS50011"/>
    </source>
</evidence>
<accession>A0ABN9S1K0</accession>
<dbReference type="Proteomes" id="UP001189429">
    <property type="component" value="Unassembled WGS sequence"/>
</dbReference>
<dbReference type="InterPro" id="IPR000719">
    <property type="entry name" value="Prot_kinase_dom"/>
</dbReference>
<dbReference type="SMART" id="SM00054">
    <property type="entry name" value="EFh"/>
    <property type="match status" value="2"/>
</dbReference>
<dbReference type="PROSITE" id="PS50020">
    <property type="entry name" value="WW_DOMAIN_2"/>
    <property type="match status" value="1"/>
</dbReference>
<comment type="cofactor">
    <cofactor evidence="1">
        <name>Mg(2+)</name>
        <dbReference type="ChEBI" id="CHEBI:18420"/>
    </cofactor>
</comment>
<feature type="domain" description="EF-hand" evidence="13">
    <location>
        <begin position="614"/>
        <end position="649"/>
    </location>
</feature>
<evidence type="ECO:0000256" key="7">
    <source>
        <dbReference type="ARBA" id="ARBA00022840"/>
    </source>
</evidence>
<dbReference type="InterPro" id="IPR017441">
    <property type="entry name" value="Protein_kinase_ATP_BS"/>
</dbReference>
<evidence type="ECO:0000256" key="4">
    <source>
        <dbReference type="ARBA" id="ARBA00022741"/>
    </source>
</evidence>
<dbReference type="SMART" id="SM00220">
    <property type="entry name" value="S_TKc"/>
    <property type="match status" value="1"/>
</dbReference>
<keyword evidence="16" id="KW-1185">Reference proteome</keyword>
<keyword evidence="7 9" id="KW-0067">ATP-binding</keyword>
<feature type="binding site" evidence="9">
    <location>
        <position position="305"/>
    </location>
    <ligand>
        <name>ATP</name>
        <dbReference type="ChEBI" id="CHEBI:30616"/>
    </ligand>
</feature>
<evidence type="ECO:0000313" key="16">
    <source>
        <dbReference type="Proteomes" id="UP001189429"/>
    </source>
</evidence>
<evidence type="ECO:0000259" key="12">
    <source>
        <dbReference type="PROSITE" id="PS50020"/>
    </source>
</evidence>
<proteinExistence type="inferred from homology"/>
<dbReference type="InterPro" id="IPR002048">
    <property type="entry name" value="EF_hand_dom"/>
</dbReference>
<evidence type="ECO:0000259" key="13">
    <source>
        <dbReference type="PROSITE" id="PS50222"/>
    </source>
</evidence>
<evidence type="ECO:0000313" key="15">
    <source>
        <dbReference type="EMBL" id="CAK0843149.1"/>
    </source>
</evidence>
<feature type="domain" description="EF-hand" evidence="13">
    <location>
        <begin position="684"/>
        <end position="719"/>
    </location>
</feature>
<evidence type="ECO:0008006" key="17">
    <source>
        <dbReference type="Google" id="ProtNLM"/>
    </source>
</evidence>
<keyword evidence="6" id="KW-0106">Calcium</keyword>
<protein>
    <recommendedName>
        <fullName evidence="17">Calmodulin</fullName>
    </recommendedName>
</protein>
<evidence type="ECO:0000256" key="5">
    <source>
        <dbReference type="ARBA" id="ARBA00022777"/>
    </source>
</evidence>
<keyword evidence="4 9" id="KW-0547">Nucleotide-binding</keyword>
<evidence type="ECO:0000256" key="6">
    <source>
        <dbReference type="ARBA" id="ARBA00022837"/>
    </source>
</evidence>
<comment type="similarity">
    <text evidence="8">Belongs to the protein kinase superfamily. Ser/Thr protein kinase family. CDPK subfamily.</text>
</comment>
<name>A0ABN9S1K0_9DINO</name>
<evidence type="ECO:0000256" key="8">
    <source>
        <dbReference type="ARBA" id="ARBA00024334"/>
    </source>
</evidence>
<keyword evidence="5" id="KW-0418">Kinase</keyword>
<dbReference type="Gene3D" id="1.10.238.10">
    <property type="entry name" value="EF-hand"/>
    <property type="match status" value="1"/>
</dbReference>
<dbReference type="PANTHER" id="PTHR24349">
    <property type="entry name" value="SERINE/THREONINE-PROTEIN KINASE"/>
    <property type="match status" value="1"/>
</dbReference>
<reference evidence="14" key="1">
    <citation type="submission" date="2023-10" db="EMBL/GenBank/DDBJ databases">
        <authorList>
            <person name="Chen Y."/>
            <person name="Shah S."/>
            <person name="Dougan E. K."/>
            <person name="Thang M."/>
            <person name="Chan C."/>
        </authorList>
    </citation>
    <scope>NUCLEOTIDE SEQUENCE [LARGE SCALE GENOMIC DNA]</scope>
</reference>
<dbReference type="PROSITE" id="PS50222">
    <property type="entry name" value="EF_HAND_2"/>
    <property type="match status" value="2"/>
</dbReference>
<evidence type="ECO:0000256" key="10">
    <source>
        <dbReference type="SAM" id="MobiDB-lite"/>
    </source>
</evidence>
<dbReference type="Gene3D" id="3.30.200.20">
    <property type="entry name" value="Phosphorylase Kinase, domain 1"/>
    <property type="match status" value="1"/>
</dbReference>
<dbReference type="InterPro" id="IPR050205">
    <property type="entry name" value="CDPK_Ser/Thr_kinases"/>
</dbReference>
<sequence length="792" mass="87875">GGGRRMIVGDSVATVAQEPRAPAASPRGTGPDAQPGGEAGMPKADARKNRVPKSAADRHVAPRVGEEVDYFSRTYKCWSPTHITHVDMERGEITLHARSSPLKREEFEKRVRARLTPGKVQLEWIRSTMEGKVEKEAHQLFESFSDLVVEFDDQHGEVTCLDALSLAAMLDVGRALDDRLGASGNAYELKRRATQEMRRRGVELPAGWQEKRSSKGSVYYCRTDGTDSQLDWPSPDLALPQGIFNEVFWEALQSVYQRYSEALSPPKPSEIGADDYELGKQLGEGTFGRVYLARHKETGLQRAIKTIDRSGVQDDASKEIERMSQMDHPNIVRLYGHWKDDDAWHLVMDFCAGGDLSRMVSAHRREMEPIHGEHVKDIMRQILRAVTHMHGHGIMHLDLKPGNVVLMPDRGTLPPAGGPDRAKHWSQPLLTEAARPPHVMLIDFGLSRLFGPWSRYGPRAGTVLTMAPEVWEGIVTPPADVFSCGCILYNLMSFKYPYNVSGDTTTAALDFWARPPQPQPLPDRMPHGELGQQLCRSMLAVCRQDRPAASQCLEHGYLSQPQDDLSDGDGGRSPGADGGVVIDPKVASRMKKVASKDPLYRSLALRFASEWSANRLGSIKSAFEKFDKNNSGRLAVSQVEKVLLQLKFDPVDAKRSAAAMDYKKNGVVEWTEFVASCLHLGSCSMDQDLERMFKRADKDGDGRLGKRDLEQMFASDYLREQPVEGGVAEKLLNGRDGVTFPEFRKHFITANLDGDPDDAGSDARGPREPVAAGRRRSGVRTRRKSCEGACGP</sequence>
<dbReference type="PROSITE" id="PS00107">
    <property type="entry name" value="PROTEIN_KINASE_ATP"/>
    <property type="match status" value="1"/>
</dbReference>
<dbReference type="EMBL" id="CAUYUJ010014554">
    <property type="protein sequence ID" value="CAK0843149.1"/>
    <property type="molecule type" value="Genomic_DNA"/>
</dbReference>